<proteinExistence type="inferred from homology"/>
<comment type="similarity">
    <text evidence="3 18">Belongs to the transketolase family.</text>
</comment>
<feature type="binding site" evidence="14">
    <location>
        <position position="473"/>
    </location>
    <ligand>
        <name>substrate</name>
    </ligand>
</feature>
<dbReference type="FunFam" id="3.40.50.920:FF:000003">
    <property type="entry name" value="Transketolase"/>
    <property type="match status" value="1"/>
</dbReference>
<keyword evidence="10 15" id="KW-0786">Thiamine pyrophosphate</keyword>
<evidence type="ECO:0000256" key="8">
    <source>
        <dbReference type="ARBA" id="ARBA00022837"/>
    </source>
</evidence>
<reference evidence="20 21" key="1">
    <citation type="submission" date="2018-12" db="EMBL/GenBank/DDBJ databases">
        <authorList>
            <consortium name="Pathogen Informatics"/>
        </authorList>
    </citation>
    <scope>NUCLEOTIDE SEQUENCE [LARGE SCALE GENOMIC DNA]</scope>
    <source>
        <strain evidence="20 21">NCTC9419</strain>
    </source>
</reference>
<dbReference type="STRING" id="61652.AXX16_1411"/>
<dbReference type="GeneID" id="61762578"/>
<evidence type="ECO:0000256" key="3">
    <source>
        <dbReference type="ARBA" id="ARBA00007131"/>
    </source>
</evidence>
<evidence type="ECO:0000256" key="5">
    <source>
        <dbReference type="ARBA" id="ARBA00013152"/>
    </source>
</evidence>
<feature type="binding site" evidence="14">
    <location>
        <position position="520"/>
    </location>
    <ligand>
        <name>substrate</name>
    </ligand>
</feature>
<feature type="binding site" evidence="14">
    <location>
        <position position="385"/>
    </location>
    <ligand>
        <name>substrate</name>
    </ligand>
</feature>
<dbReference type="EC" id="2.2.1.1" evidence="5 12"/>
<feature type="binding site" evidence="14">
    <location>
        <position position="358"/>
    </location>
    <ligand>
        <name>substrate</name>
    </ligand>
</feature>
<dbReference type="SMART" id="SM00861">
    <property type="entry name" value="Transket_pyr"/>
    <property type="match status" value="1"/>
</dbReference>
<dbReference type="PANTHER" id="PTHR43522">
    <property type="entry name" value="TRANSKETOLASE"/>
    <property type="match status" value="1"/>
</dbReference>
<feature type="domain" description="Transketolase-like pyrimidine-binding" evidence="19">
    <location>
        <begin position="355"/>
        <end position="525"/>
    </location>
</feature>
<protein>
    <recommendedName>
        <fullName evidence="5 12">Transketolase</fullName>
        <ecNumber evidence="5 12">2.2.1.1</ecNumber>
    </recommendedName>
</protein>
<dbReference type="AlphaFoldDB" id="A0A447QJ50"/>
<evidence type="ECO:0000256" key="18">
    <source>
        <dbReference type="RuleBase" id="RU004996"/>
    </source>
</evidence>
<dbReference type="GO" id="GO:0004802">
    <property type="term" value="F:transketolase activity"/>
    <property type="evidence" value="ECO:0007669"/>
    <property type="project" value="UniProtKB-UniRule"/>
</dbReference>
<evidence type="ECO:0000256" key="6">
    <source>
        <dbReference type="ARBA" id="ARBA00022679"/>
    </source>
</evidence>
<comment type="function">
    <text evidence="18">Catalyzes the transfer of a two-carbon ketol group from a ketose donor to an aldose acceptor, via a covalent intermediate with the cofactor thiamine pyrophosphate.</text>
</comment>
<keyword evidence="9 16" id="KW-0460">Magnesium</keyword>
<evidence type="ECO:0000256" key="7">
    <source>
        <dbReference type="ARBA" id="ARBA00022723"/>
    </source>
</evidence>
<keyword evidence="8 18" id="KW-0106">Calcium</keyword>
<dbReference type="PROSITE" id="PS00801">
    <property type="entry name" value="TRANSKETOLASE_1"/>
    <property type="match status" value="1"/>
</dbReference>
<feature type="binding site" evidence="16">
    <location>
        <position position="155"/>
    </location>
    <ligand>
        <name>Mg(2+)</name>
        <dbReference type="ChEBI" id="CHEBI:18420"/>
    </ligand>
</feature>
<evidence type="ECO:0000256" key="17">
    <source>
        <dbReference type="PIRSR" id="PIRSR605478-5"/>
    </source>
</evidence>
<dbReference type="InterPro" id="IPR005478">
    <property type="entry name" value="Transketolase_bac-like"/>
</dbReference>
<evidence type="ECO:0000313" key="21">
    <source>
        <dbReference type="Proteomes" id="UP000271603"/>
    </source>
</evidence>
<dbReference type="PANTHER" id="PTHR43522:SF2">
    <property type="entry name" value="TRANSKETOLASE 1-RELATED"/>
    <property type="match status" value="1"/>
</dbReference>
<feature type="binding site" evidence="15">
    <location>
        <position position="185"/>
    </location>
    <ligand>
        <name>thiamine diphosphate</name>
        <dbReference type="ChEBI" id="CHEBI:58937"/>
    </ligand>
</feature>
<dbReference type="InterPro" id="IPR005475">
    <property type="entry name" value="Transketolase-like_Pyr-bd"/>
</dbReference>
<dbReference type="EMBL" id="LR134155">
    <property type="protein sequence ID" value="VEA69872.1"/>
    <property type="molecule type" value="Genomic_DNA"/>
</dbReference>
<dbReference type="GO" id="GO:0009052">
    <property type="term" value="P:pentose-phosphate shunt, non-oxidative branch"/>
    <property type="evidence" value="ECO:0007669"/>
    <property type="project" value="UniProtKB-ARBA"/>
</dbReference>
<dbReference type="FunFam" id="3.40.50.970:FF:000004">
    <property type="entry name" value="Transketolase"/>
    <property type="match status" value="1"/>
</dbReference>
<feature type="binding site" evidence="16">
    <location>
        <position position="187"/>
    </location>
    <ligand>
        <name>Mg(2+)</name>
        <dbReference type="ChEBI" id="CHEBI:18420"/>
    </ligand>
</feature>
<comment type="cofactor">
    <cofactor evidence="1">
        <name>Ca(2+)</name>
        <dbReference type="ChEBI" id="CHEBI:29108"/>
    </cofactor>
</comment>
<feature type="binding site" evidence="15">
    <location>
        <position position="66"/>
    </location>
    <ligand>
        <name>thiamine diphosphate</name>
        <dbReference type="ChEBI" id="CHEBI:58937"/>
    </ligand>
</feature>
<dbReference type="InterPro" id="IPR009014">
    <property type="entry name" value="Transketo_C/PFOR_II"/>
</dbReference>
<evidence type="ECO:0000256" key="14">
    <source>
        <dbReference type="PIRSR" id="PIRSR605478-2"/>
    </source>
</evidence>
<feature type="binding site" evidence="15">
    <location>
        <begin position="114"/>
        <end position="116"/>
    </location>
    <ligand>
        <name>thiamine diphosphate</name>
        <dbReference type="ChEBI" id="CHEBI:58937"/>
    </ligand>
</feature>
<feature type="site" description="Important for catalytic activity" evidence="17">
    <location>
        <position position="26"/>
    </location>
</feature>
<dbReference type="InterPro" id="IPR005474">
    <property type="entry name" value="Transketolase_N"/>
</dbReference>
<dbReference type="InterPro" id="IPR029061">
    <property type="entry name" value="THDP-binding"/>
</dbReference>
<accession>A0A447QJ50</accession>
<feature type="binding site" evidence="14">
    <location>
        <position position="26"/>
    </location>
    <ligand>
        <name>substrate</name>
    </ligand>
</feature>
<dbReference type="RefSeq" id="WP_128143749.1">
    <property type="nucleotide sequence ID" value="NZ_CAMKIB010000005.1"/>
</dbReference>
<dbReference type="Pfam" id="PF00456">
    <property type="entry name" value="Transketolase_N"/>
    <property type="match status" value="1"/>
</dbReference>
<dbReference type="InterPro" id="IPR049557">
    <property type="entry name" value="Transketolase_CS"/>
</dbReference>
<dbReference type="CDD" id="cd02012">
    <property type="entry name" value="TPP_TK"/>
    <property type="match status" value="1"/>
</dbReference>
<organism evidence="20 21">
    <name type="scientific">Serratia rubidaea</name>
    <name type="common">Serratia marinorubra</name>
    <dbReference type="NCBI Taxonomy" id="61652"/>
    <lineage>
        <taxon>Bacteria</taxon>
        <taxon>Pseudomonadati</taxon>
        <taxon>Pseudomonadota</taxon>
        <taxon>Gammaproteobacteria</taxon>
        <taxon>Enterobacterales</taxon>
        <taxon>Yersiniaceae</taxon>
        <taxon>Serratia</taxon>
    </lineage>
</organism>
<evidence type="ECO:0000256" key="4">
    <source>
        <dbReference type="ARBA" id="ARBA00011738"/>
    </source>
</evidence>
<evidence type="ECO:0000256" key="16">
    <source>
        <dbReference type="PIRSR" id="PIRSR605478-4"/>
    </source>
</evidence>
<comment type="subunit">
    <text evidence="4 18">Homodimer.</text>
</comment>
<feature type="binding site" evidence="16">
    <location>
        <position position="185"/>
    </location>
    <ligand>
        <name>Mg(2+)</name>
        <dbReference type="ChEBI" id="CHEBI:18420"/>
    </ligand>
</feature>
<evidence type="ECO:0000259" key="19">
    <source>
        <dbReference type="SMART" id="SM00861"/>
    </source>
</evidence>
<dbReference type="GO" id="GO:0046872">
    <property type="term" value="F:metal ion binding"/>
    <property type="evidence" value="ECO:0007669"/>
    <property type="project" value="UniProtKB-KW"/>
</dbReference>
<evidence type="ECO:0000256" key="15">
    <source>
        <dbReference type="PIRSR" id="PIRSR605478-3"/>
    </source>
</evidence>
<dbReference type="Gene3D" id="3.40.50.970">
    <property type="match status" value="2"/>
</dbReference>
<name>A0A447QJ50_SERRU</name>
<evidence type="ECO:0000256" key="12">
    <source>
        <dbReference type="NCBIfam" id="TIGR00232"/>
    </source>
</evidence>
<evidence type="ECO:0000256" key="10">
    <source>
        <dbReference type="ARBA" id="ARBA00023052"/>
    </source>
</evidence>
<dbReference type="Pfam" id="PF22613">
    <property type="entry name" value="Transketolase_C_1"/>
    <property type="match status" value="1"/>
</dbReference>
<feature type="site" description="Important for catalytic activity" evidence="17">
    <location>
        <position position="261"/>
    </location>
</feature>
<feature type="binding site" evidence="14">
    <location>
        <position position="261"/>
    </location>
    <ligand>
        <name>substrate</name>
    </ligand>
</feature>
<feature type="binding site" evidence="15">
    <location>
        <position position="156"/>
    </location>
    <ligand>
        <name>thiamine diphosphate</name>
        <dbReference type="ChEBI" id="CHEBI:58937"/>
    </ligand>
</feature>
<evidence type="ECO:0000256" key="11">
    <source>
        <dbReference type="ARBA" id="ARBA00049473"/>
    </source>
</evidence>
<dbReference type="FunFam" id="3.40.50.970:FF:000003">
    <property type="entry name" value="Transketolase"/>
    <property type="match status" value="1"/>
</dbReference>
<dbReference type="InterPro" id="IPR055152">
    <property type="entry name" value="Transketolase-like_C_2"/>
</dbReference>
<feature type="binding site" evidence="14">
    <location>
        <position position="469"/>
    </location>
    <ligand>
        <name>substrate</name>
    </ligand>
</feature>
<feature type="binding site" evidence="14">
    <location>
        <position position="461"/>
    </location>
    <ligand>
        <name>substrate</name>
    </ligand>
</feature>
<feature type="binding site" evidence="15">
    <location>
        <position position="437"/>
    </location>
    <ligand>
        <name>thiamine diphosphate</name>
        <dbReference type="ChEBI" id="CHEBI:58937"/>
    </ligand>
</feature>
<feature type="binding site" evidence="15">
    <location>
        <position position="261"/>
    </location>
    <ligand>
        <name>thiamine diphosphate</name>
        <dbReference type="ChEBI" id="CHEBI:58937"/>
    </ligand>
</feature>
<dbReference type="SUPFAM" id="SSF52518">
    <property type="entry name" value="Thiamin diphosphate-binding fold (THDP-binding)"/>
    <property type="match status" value="2"/>
</dbReference>
<keyword evidence="6 18" id="KW-0808">Transferase</keyword>
<keyword evidence="7 16" id="KW-0479">Metal-binding</keyword>
<evidence type="ECO:0000256" key="2">
    <source>
        <dbReference type="ARBA" id="ARBA00001941"/>
    </source>
</evidence>
<evidence type="ECO:0000256" key="1">
    <source>
        <dbReference type="ARBA" id="ARBA00001913"/>
    </source>
</evidence>
<evidence type="ECO:0000256" key="9">
    <source>
        <dbReference type="ARBA" id="ARBA00022842"/>
    </source>
</evidence>
<dbReference type="Proteomes" id="UP000271603">
    <property type="component" value="Chromosome"/>
</dbReference>
<gene>
    <name evidence="20" type="primary">tktA_6</name>
    <name evidence="20" type="ORF">NCTC9419_01361</name>
</gene>
<comment type="cofactor">
    <cofactor evidence="18">
        <name>Mg(2+)</name>
        <dbReference type="ChEBI" id="CHEBI:18420"/>
    </cofactor>
    <cofactor evidence="18">
        <name>Ca(2+)</name>
        <dbReference type="ChEBI" id="CHEBI:29108"/>
    </cofactor>
    <cofactor evidence="18">
        <name>Mn(2+)</name>
        <dbReference type="ChEBI" id="CHEBI:29035"/>
    </cofactor>
    <cofactor evidence="18">
        <name>Co(2+)</name>
        <dbReference type="ChEBI" id="CHEBI:48828"/>
    </cofactor>
    <text evidence="18">Binds 1 Mg(2+) ion per subunit. Can also utilize other divalent metal cations, such as Ca(2+), Mn(2+) and Co(2+).</text>
</comment>
<comment type="cofactor">
    <cofactor evidence="2">
        <name>Co(2+)</name>
        <dbReference type="ChEBI" id="CHEBI:48828"/>
    </cofactor>
</comment>
<dbReference type="CDD" id="cd07033">
    <property type="entry name" value="TPP_PYR_DXS_TK_like"/>
    <property type="match status" value="1"/>
</dbReference>
<dbReference type="Pfam" id="PF02779">
    <property type="entry name" value="Transket_pyr"/>
    <property type="match status" value="1"/>
</dbReference>
<dbReference type="SUPFAM" id="SSF52922">
    <property type="entry name" value="TK C-terminal domain-like"/>
    <property type="match status" value="1"/>
</dbReference>
<comment type="cofactor">
    <cofactor evidence="15">
        <name>thiamine diphosphate</name>
        <dbReference type="ChEBI" id="CHEBI:58937"/>
    </cofactor>
    <text evidence="15">Binds 1 thiamine pyrophosphate per subunit. During the reaction, the substrate forms a covalent intermediate with the cofactor.</text>
</comment>
<evidence type="ECO:0000256" key="13">
    <source>
        <dbReference type="PIRSR" id="PIRSR605478-1"/>
    </source>
</evidence>
<comment type="catalytic activity">
    <reaction evidence="11 18">
        <text>D-sedoheptulose 7-phosphate + D-glyceraldehyde 3-phosphate = aldehydo-D-ribose 5-phosphate + D-xylulose 5-phosphate</text>
        <dbReference type="Rhea" id="RHEA:10508"/>
        <dbReference type="ChEBI" id="CHEBI:57483"/>
        <dbReference type="ChEBI" id="CHEBI:57737"/>
        <dbReference type="ChEBI" id="CHEBI:58273"/>
        <dbReference type="ChEBI" id="CHEBI:59776"/>
        <dbReference type="EC" id="2.2.1.1"/>
    </reaction>
</comment>
<dbReference type="InterPro" id="IPR033247">
    <property type="entry name" value="Transketolase_fam"/>
</dbReference>
<dbReference type="Gene3D" id="3.40.50.920">
    <property type="match status" value="1"/>
</dbReference>
<dbReference type="PROSITE" id="PS00802">
    <property type="entry name" value="TRANSKETOLASE_2"/>
    <property type="match status" value="1"/>
</dbReference>
<dbReference type="GO" id="GO:0005829">
    <property type="term" value="C:cytosol"/>
    <property type="evidence" value="ECO:0007669"/>
    <property type="project" value="TreeGrafter"/>
</dbReference>
<sequence length="664" mass="72139">MSSRKELANAIRALSMDAVQKAKSGHPGAPMGMADIAEVLWRDYLSHNPTNPHWADRDRFVLSNGHGSMLIYSLLHLTGYDLPMRELENFRQLHSKTPGHPEYGYTAGVETTTGPLGQGIANAVGFAIAERTLAAQFNRPGHDIVDHNTYVFMGDGCMMEGISHEVCSLAGTLKLGKLTAFYDDNGISIDGHVDGWFTDDTAKRFEAYGWHVVRGVDGHDADAIKAAVEEARKVTDKPSLLMCKTVIGFGSPNKAGTHDSHGAPLGEAEVAATREQLGWHYPPFEIPQDIYAQWDAKEAGQAREAAWNDKFAAYAQAFPELAAEFTRRMSGELPADWQAQAKAYVEQLQANPANIASRKASQNALEAFGKLLPEFLGGSADLAPSNLTMWSGSKPLNEDPAGNYIHYGVREFGMTAITNGIALHGGFLPYSATFLMFVEYARNAVRMAALMKQRNVFVYTHDSIGLGEDGPTHQPVEQLASLRVTPNMSTWRPCDQVESAIAWQYAIERNDGPTALIFSRQNLAQQPRSAEQLANVYRGAYVLQDCDGTPDVILIATGSEVELAVEAAGQLTAAGRKARVVSMPSTDTFDKQDAAYREAVLPAAVTARVAIEAGIADYWLKYTGLNGAVVGMTTFGESAPADQLFKEFGFTVENVVAQAQALLK</sequence>
<comment type="cofactor">
    <cofactor evidence="16">
        <name>Mg(2+)</name>
        <dbReference type="ChEBI" id="CHEBI:18420"/>
    </cofactor>
    <text evidence="16">Binds 1 Mg(2+) ion per subunit. Can also utilize other divalent metal cations, such as Ca(2+), Mn(2+) and Co(2+).</text>
</comment>
<dbReference type="NCBIfam" id="TIGR00232">
    <property type="entry name" value="tktlase_bact"/>
    <property type="match status" value="1"/>
</dbReference>
<dbReference type="InterPro" id="IPR020826">
    <property type="entry name" value="Transketolase_BS"/>
</dbReference>
<evidence type="ECO:0000313" key="20">
    <source>
        <dbReference type="EMBL" id="VEA69872.1"/>
    </source>
</evidence>
<feature type="active site" description="Proton donor" evidence="13">
    <location>
        <position position="411"/>
    </location>
</feature>